<evidence type="ECO:0000313" key="11">
    <source>
        <dbReference type="Proteomes" id="UP000076078"/>
    </source>
</evidence>
<feature type="region of interest" description="Disordered" evidence="8">
    <location>
        <begin position="144"/>
        <end position="190"/>
    </location>
</feature>
<feature type="domain" description="Checkpoint protein RAD24-like helical bundle" evidence="9">
    <location>
        <begin position="647"/>
        <end position="751"/>
    </location>
</feature>
<feature type="compositionally biased region" description="Low complexity" evidence="8">
    <location>
        <begin position="150"/>
        <end position="188"/>
    </location>
</feature>
<keyword evidence="3" id="KW-0547">Nucleotide-binding</keyword>
<dbReference type="GO" id="GO:0006281">
    <property type="term" value="P:DNA repair"/>
    <property type="evidence" value="ECO:0007669"/>
    <property type="project" value="InterPro"/>
</dbReference>
<dbReference type="Gene3D" id="3.40.50.300">
    <property type="entry name" value="P-loop containing nucleotide triphosphate hydrolases"/>
    <property type="match status" value="1"/>
</dbReference>
<organism evidence="10 11">
    <name type="scientific">Tieghemostelium lacteum</name>
    <name type="common">Slime mold</name>
    <name type="synonym">Dictyostelium lacteum</name>
    <dbReference type="NCBI Taxonomy" id="361077"/>
    <lineage>
        <taxon>Eukaryota</taxon>
        <taxon>Amoebozoa</taxon>
        <taxon>Evosea</taxon>
        <taxon>Eumycetozoa</taxon>
        <taxon>Dictyostelia</taxon>
        <taxon>Dictyosteliales</taxon>
        <taxon>Raperosteliaceae</taxon>
        <taxon>Tieghemostelium</taxon>
    </lineage>
</organism>
<keyword evidence="11" id="KW-1185">Reference proteome</keyword>
<dbReference type="PANTHER" id="PTHR12172:SF0">
    <property type="entry name" value="CELL CYCLE CHECKPOINT PROTEIN RAD17"/>
    <property type="match status" value="1"/>
</dbReference>
<evidence type="ECO:0000259" key="9">
    <source>
        <dbReference type="Pfam" id="PF25812"/>
    </source>
</evidence>
<reference evidence="10 11" key="1">
    <citation type="submission" date="2015-12" db="EMBL/GenBank/DDBJ databases">
        <title>Dictyostelia acquired genes for synthesis and detection of signals that induce cell-type specialization by lateral gene transfer from prokaryotes.</title>
        <authorList>
            <person name="Gloeckner G."/>
            <person name="Schaap P."/>
        </authorList>
    </citation>
    <scope>NUCLEOTIDE SEQUENCE [LARGE SCALE GENOMIC DNA]</scope>
    <source>
        <strain evidence="10 11">TK</strain>
    </source>
</reference>
<comment type="caution">
    <text evidence="10">The sequence shown here is derived from an EMBL/GenBank/DDBJ whole genome shotgun (WGS) entry which is preliminary data.</text>
</comment>
<name>A0A151ZGM1_TIELA</name>
<sequence length="971" mass="109579">MKSSSFLQNLKKRNHSDEPIRSSNSNSNGQHLKSSNLIEDIEDEDHRPYKQLKSSQASTSSSPPNYVINSSNNKNKSPPSSFSSSFANKKLNGNNSKTSPTHSQTSIASSSTTHFELDDEESFKFKCILGDKCTDKSEYHLKEYTHPSATTKPSKTVSQSSSSYTKTTTLTNTTRSTPTSQLTTTTTKSIDKDQEKIEEKIKIDKLEEESVDDLLSFTVVEKYITKKKPVQLDIDVTSPSLSETDSKSNSDNSDSDNQKKTTTASAATSTSILTNIQPKKPSMDITELDDTILTRQPPYKKKGIPQSNISSNNSSSNNIHNYLTTKPKDPFSIYNFKSKGSAVVTTSGGKTSPTIVQKQQDTRMWVDKFIPKTEEDLVVNKKKQTEVKLWLQDRLKELNDGIEIREKLLILTGPSGAGKSSLIRVLGNSMQFEITDWENPPMVLTTDQNDQLTSPYAPQLEQFRNWLKFSTRGASLFTKSRLNVVLIEEYPNLSGPTQQEEFRKIFLQLLDSGRYPVVLVISDENTGNSPLNQILPVYITSKPTVKHVSFNCIPPVTLQKHLQKLAQLEGYPGIPTTQIESFVRDCAGDVRAAINSLQFYCVGKLKQSSTSIKKPTSAKSKSKSLTTSSDNATVNSNEFIEVKHRDSTYSLFHSIGKLLYNKRIPRSNIYDKDQCWYKEKYHRQIPENVPEEIFENSHADFQSFVGFVHENYLSFYQSIDEVSQSLDYLSDSDIMMNSEGVQHYRTGGNRYLEGKTGGVLDQLPQCSISLVMRGFAYSHTQISGQSFYHFVKPRLTQFAEQNRNLQDQLPLCIQSLLDRYGSGFREVPGSLIELSKPMFIYTLPIIHRINFHANQNRQCTTYSNNSDLTSTIMKNQDFKVLLDNLSKFSTKSFYEFSYQKENQVSAQFASITEMDEELDSPDLPSQPTPLPNFKNNNNNNKNSDNGDYSQIINKLGNNEVLIDDDIIEEND</sequence>
<evidence type="ECO:0000256" key="3">
    <source>
        <dbReference type="ARBA" id="ARBA00022741"/>
    </source>
</evidence>
<feature type="compositionally biased region" description="Low complexity" evidence="8">
    <location>
        <begin position="69"/>
        <end position="90"/>
    </location>
</feature>
<comment type="subcellular location">
    <subcellularLocation>
        <location evidence="1">Nucleus</location>
    </subcellularLocation>
</comment>
<dbReference type="InParanoid" id="A0A151ZGM1"/>
<feature type="region of interest" description="Disordered" evidence="8">
    <location>
        <begin position="297"/>
        <end position="317"/>
    </location>
</feature>
<dbReference type="OMA" id="HFIKPRI"/>
<dbReference type="EMBL" id="LODT01000028">
    <property type="protein sequence ID" value="KYQ93059.1"/>
    <property type="molecule type" value="Genomic_DNA"/>
</dbReference>
<evidence type="ECO:0000256" key="2">
    <source>
        <dbReference type="ARBA" id="ARBA00006168"/>
    </source>
</evidence>
<feature type="region of interest" description="Disordered" evidence="8">
    <location>
        <begin position="1"/>
        <end position="118"/>
    </location>
</feature>
<gene>
    <name evidence="10" type="ORF">DLAC_05670</name>
</gene>
<protein>
    <recommendedName>
        <fullName evidence="9">Checkpoint protein RAD24-like helical bundle domain-containing protein</fullName>
    </recommendedName>
</protein>
<dbReference type="Pfam" id="PF25812">
    <property type="entry name" value="RAD24_helical"/>
    <property type="match status" value="1"/>
</dbReference>
<proteinExistence type="inferred from homology"/>
<dbReference type="Pfam" id="PF03215">
    <property type="entry name" value="Rad17"/>
    <property type="match status" value="1"/>
</dbReference>
<evidence type="ECO:0000256" key="4">
    <source>
        <dbReference type="ARBA" id="ARBA00022763"/>
    </source>
</evidence>
<keyword evidence="4" id="KW-0227">DNA damage</keyword>
<dbReference type="GO" id="GO:0005524">
    <property type="term" value="F:ATP binding"/>
    <property type="evidence" value="ECO:0007669"/>
    <property type="project" value="UniProtKB-KW"/>
</dbReference>
<dbReference type="GO" id="GO:0005634">
    <property type="term" value="C:nucleus"/>
    <property type="evidence" value="ECO:0007669"/>
    <property type="project" value="UniProtKB-SubCell"/>
</dbReference>
<dbReference type="GO" id="GO:0000077">
    <property type="term" value="P:DNA damage checkpoint signaling"/>
    <property type="evidence" value="ECO:0007669"/>
    <property type="project" value="TreeGrafter"/>
</dbReference>
<dbReference type="OrthoDB" id="10265971at2759"/>
<feature type="compositionally biased region" description="Low complexity" evidence="8">
    <location>
        <begin position="307"/>
        <end position="317"/>
    </location>
</feature>
<feature type="compositionally biased region" description="Polar residues" evidence="8">
    <location>
        <begin position="21"/>
        <end position="37"/>
    </location>
</feature>
<feature type="region of interest" description="Disordered" evidence="8">
    <location>
        <begin position="238"/>
        <end position="281"/>
    </location>
</feature>
<dbReference type="STRING" id="361077.A0A151ZGM1"/>
<feature type="compositionally biased region" description="Polar residues" evidence="8">
    <location>
        <begin position="91"/>
        <end position="114"/>
    </location>
</feature>
<dbReference type="Proteomes" id="UP000076078">
    <property type="component" value="Unassembled WGS sequence"/>
</dbReference>
<dbReference type="AlphaFoldDB" id="A0A151ZGM1"/>
<dbReference type="SUPFAM" id="SSF52540">
    <property type="entry name" value="P-loop containing nucleoside triphosphate hydrolases"/>
    <property type="match status" value="1"/>
</dbReference>
<feature type="region of interest" description="Disordered" evidence="8">
    <location>
        <begin position="915"/>
        <end position="950"/>
    </location>
</feature>
<evidence type="ECO:0000256" key="6">
    <source>
        <dbReference type="ARBA" id="ARBA00023242"/>
    </source>
</evidence>
<evidence type="ECO:0000256" key="7">
    <source>
        <dbReference type="ARBA" id="ARBA00023306"/>
    </source>
</evidence>
<evidence type="ECO:0000256" key="5">
    <source>
        <dbReference type="ARBA" id="ARBA00022840"/>
    </source>
</evidence>
<keyword evidence="5" id="KW-0067">ATP-binding</keyword>
<dbReference type="InterPro" id="IPR057927">
    <property type="entry name" value="RAD24-like_helical"/>
</dbReference>
<dbReference type="GO" id="GO:0003682">
    <property type="term" value="F:chromatin binding"/>
    <property type="evidence" value="ECO:0007669"/>
    <property type="project" value="TreeGrafter"/>
</dbReference>
<feature type="compositionally biased region" description="Low complexity" evidence="8">
    <location>
        <begin position="932"/>
        <end position="942"/>
    </location>
</feature>
<accession>A0A151ZGM1</accession>
<dbReference type="PANTHER" id="PTHR12172">
    <property type="entry name" value="CELL CYCLE CHECKPOINT PROTEIN RAD17"/>
    <property type="match status" value="1"/>
</dbReference>
<evidence type="ECO:0000256" key="1">
    <source>
        <dbReference type="ARBA" id="ARBA00004123"/>
    </source>
</evidence>
<dbReference type="InterPro" id="IPR027417">
    <property type="entry name" value="P-loop_NTPase"/>
</dbReference>
<dbReference type="InterPro" id="IPR004582">
    <property type="entry name" value="Checkpoint_prot_Rad17_Rad24"/>
</dbReference>
<comment type="similarity">
    <text evidence="2">Belongs to the rad17/RAD24 family.</text>
</comment>
<dbReference type="GO" id="GO:0003689">
    <property type="term" value="F:DNA clamp loader activity"/>
    <property type="evidence" value="ECO:0007669"/>
    <property type="project" value="TreeGrafter"/>
</dbReference>
<evidence type="ECO:0000256" key="8">
    <source>
        <dbReference type="SAM" id="MobiDB-lite"/>
    </source>
</evidence>
<keyword evidence="7" id="KW-0131">Cell cycle</keyword>
<dbReference type="GO" id="GO:0033314">
    <property type="term" value="P:mitotic DNA replication checkpoint signaling"/>
    <property type="evidence" value="ECO:0007669"/>
    <property type="project" value="TreeGrafter"/>
</dbReference>
<feature type="compositionally biased region" description="Low complexity" evidence="8">
    <location>
        <begin position="260"/>
        <end position="271"/>
    </location>
</feature>
<keyword evidence="6" id="KW-0539">Nucleus</keyword>
<evidence type="ECO:0000313" key="10">
    <source>
        <dbReference type="EMBL" id="KYQ93059.1"/>
    </source>
</evidence>